<evidence type="ECO:0000313" key="1">
    <source>
        <dbReference type="EMBL" id="CAB4126288.1"/>
    </source>
</evidence>
<accession>A0A6J5KUY9</accession>
<organism evidence="1">
    <name type="scientific">uncultured Caudovirales phage</name>
    <dbReference type="NCBI Taxonomy" id="2100421"/>
    <lineage>
        <taxon>Viruses</taxon>
        <taxon>Duplodnaviria</taxon>
        <taxon>Heunggongvirae</taxon>
        <taxon>Uroviricota</taxon>
        <taxon>Caudoviricetes</taxon>
        <taxon>Peduoviridae</taxon>
        <taxon>Maltschvirus</taxon>
        <taxon>Maltschvirus maltsch</taxon>
    </lineage>
</organism>
<dbReference type="EMBL" id="LR796193">
    <property type="protein sequence ID" value="CAB4126288.1"/>
    <property type="molecule type" value="Genomic_DNA"/>
</dbReference>
<protein>
    <submittedName>
        <fullName evidence="1">Uncharacterized protein</fullName>
    </submittedName>
</protein>
<reference evidence="1" key="1">
    <citation type="submission" date="2020-04" db="EMBL/GenBank/DDBJ databases">
        <authorList>
            <person name="Chiriac C."/>
            <person name="Salcher M."/>
            <person name="Ghai R."/>
            <person name="Kavagutti S V."/>
        </authorList>
    </citation>
    <scope>NUCLEOTIDE SEQUENCE</scope>
</reference>
<proteinExistence type="predicted"/>
<gene>
    <name evidence="1" type="ORF">UFOVP70_32</name>
</gene>
<name>A0A6J5KUY9_9CAUD</name>
<sequence length="63" mass="6563">MQVSEAIEIIVGTYGDIESVARTLPVDAAEVAGATAEADTAEAVALALLKKYNPYTPPKTTKV</sequence>